<name>A0A0F8WDY1_9ZZZZ</name>
<comment type="caution">
    <text evidence="1">The sequence shown here is derived from an EMBL/GenBank/DDBJ whole genome shotgun (WGS) entry which is preliminary data.</text>
</comment>
<feature type="non-terminal residue" evidence="1">
    <location>
        <position position="35"/>
    </location>
</feature>
<accession>A0A0F8WDY1</accession>
<dbReference type="AlphaFoldDB" id="A0A0F8WDY1"/>
<organism evidence="1">
    <name type="scientific">marine sediment metagenome</name>
    <dbReference type="NCBI Taxonomy" id="412755"/>
    <lineage>
        <taxon>unclassified sequences</taxon>
        <taxon>metagenomes</taxon>
        <taxon>ecological metagenomes</taxon>
    </lineage>
</organism>
<reference evidence="1" key="1">
    <citation type="journal article" date="2015" name="Nature">
        <title>Complex archaea that bridge the gap between prokaryotes and eukaryotes.</title>
        <authorList>
            <person name="Spang A."/>
            <person name="Saw J.H."/>
            <person name="Jorgensen S.L."/>
            <person name="Zaremba-Niedzwiedzka K."/>
            <person name="Martijn J."/>
            <person name="Lind A.E."/>
            <person name="van Eijk R."/>
            <person name="Schleper C."/>
            <person name="Guy L."/>
            <person name="Ettema T.J."/>
        </authorList>
    </citation>
    <scope>NUCLEOTIDE SEQUENCE</scope>
</reference>
<dbReference type="EMBL" id="LAZR01065681">
    <property type="protein sequence ID" value="KKK55052.1"/>
    <property type="molecule type" value="Genomic_DNA"/>
</dbReference>
<sequence length="35" mass="3666">MSALRGADCARKALQKQNICVLSVLCGEMLGLAMA</sequence>
<proteinExistence type="predicted"/>
<evidence type="ECO:0000313" key="1">
    <source>
        <dbReference type="EMBL" id="KKK55052.1"/>
    </source>
</evidence>
<protein>
    <submittedName>
        <fullName evidence="1">Uncharacterized protein</fullName>
    </submittedName>
</protein>
<gene>
    <name evidence="1" type="ORF">LCGC14_3078490</name>
</gene>